<dbReference type="EMBL" id="CP001631">
    <property type="protein sequence ID" value="ACU53146.1"/>
    <property type="molecule type" value="Genomic_DNA"/>
</dbReference>
<dbReference type="FunFam" id="3.20.20.70:FF:000140">
    <property type="entry name" value="Fructose-bisphosphate aldolase"/>
    <property type="match status" value="1"/>
</dbReference>
<protein>
    <recommendedName>
        <fullName evidence="8">Probable fructose-bisphosphate aldolase class 1</fullName>
        <ecNumber evidence="4">4.1.2.13</ecNumber>
    </recommendedName>
    <alternativeName>
        <fullName evidence="7">Fructose-bisphosphate aldolase class I</fullName>
    </alternativeName>
</protein>
<dbReference type="KEGG" id="afo:Afer_0177"/>
<comment type="catalytic activity">
    <reaction evidence="1">
        <text>beta-D-fructose 1,6-bisphosphate = D-glyceraldehyde 3-phosphate + dihydroxyacetone phosphate</text>
        <dbReference type="Rhea" id="RHEA:14729"/>
        <dbReference type="ChEBI" id="CHEBI:32966"/>
        <dbReference type="ChEBI" id="CHEBI:57642"/>
        <dbReference type="ChEBI" id="CHEBI:59776"/>
        <dbReference type="EC" id="4.1.2.13"/>
    </reaction>
</comment>
<dbReference type="PANTHER" id="PTHR11627">
    <property type="entry name" value="FRUCTOSE-BISPHOSPHATE ALDOLASE"/>
    <property type="match status" value="1"/>
</dbReference>
<dbReference type="GO" id="GO:0004332">
    <property type="term" value="F:fructose-bisphosphate aldolase activity"/>
    <property type="evidence" value="ECO:0007669"/>
    <property type="project" value="UniProtKB-EC"/>
</dbReference>
<dbReference type="AlphaFoldDB" id="C7M248"/>
<evidence type="ECO:0000313" key="10">
    <source>
        <dbReference type="Proteomes" id="UP000000771"/>
    </source>
</evidence>
<dbReference type="Pfam" id="PF00274">
    <property type="entry name" value="Glycolytic"/>
    <property type="match status" value="1"/>
</dbReference>
<reference evidence="9 10" key="1">
    <citation type="journal article" date="2009" name="Stand. Genomic Sci.">
        <title>Complete genome sequence of Acidimicrobium ferrooxidans type strain (ICP).</title>
        <authorList>
            <person name="Clum A."/>
            <person name="Nolan M."/>
            <person name="Lang E."/>
            <person name="Glavina Del Rio T."/>
            <person name="Tice H."/>
            <person name="Copeland A."/>
            <person name="Cheng J.F."/>
            <person name="Lucas S."/>
            <person name="Chen F."/>
            <person name="Bruce D."/>
            <person name="Goodwin L."/>
            <person name="Pitluck S."/>
            <person name="Ivanova N."/>
            <person name="Mavrommatis K."/>
            <person name="Mikhailova N."/>
            <person name="Pati A."/>
            <person name="Chen A."/>
            <person name="Palaniappan K."/>
            <person name="Goker M."/>
            <person name="Spring S."/>
            <person name="Land M."/>
            <person name="Hauser L."/>
            <person name="Chang Y.J."/>
            <person name="Jeffries C.C."/>
            <person name="Chain P."/>
            <person name="Bristow J."/>
            <person name="Eisen J.A."/>
            <person name="Markowitz V."/>
            <person name="Hugenholtz P."/>
            <person name="Kyrpides N.C."/>
            <person name="Klenk H.P."/>
            <person name="Lapidus A."/>
        </authorList>
    </citation>
    <scope>NUCLEOTIDE SEQUENCE [LARGE SCALE GENOMIC DNA]</scope>
    <source>
        <strain evidence="10">DSM 10331 / JCM 15462 / NBRC 103882 / ICP</strain>
    </source>
</reference>
<keyword evidence="5" id="KW-0324">Glycolysis</keyword>
<evidence type="ECO:0000256" key="3">
    <source>
        <dbReference type="ARBA" id="ARBA00010387"/>
    </source>
</evidence>
<evidence type="ECO:0000313" key="9">
    <source>
        <dbReference type="EMBL" id="ACU53146.1"/>
    </source>
</evidence>
<dbReference type="Gene3D" id="3.20.20.70">
    <property type="entry name" value="Aldolase class I"/>
    <property type="match status" value="1"/>
</dbReference>
<dbReference type="UniPathway" id="UPA00109">
    <property type="reaction ID" value="UER00183"/>
</dbReference>
<gene>
    <name evidence="9" type="ordered locus">Afer_0177</name>
</gene>
<dbReference type="GO" id="GO:0006096">
    <property type="term" value="P:glycolytic process"/>
    <property type="evidence" value="ECO:0007669"/>
    <property type="project" value="UniProtKB-UniPathway"/>
</dbReference>
<dbReference type="InterPro" id="IPR000741">
    <property type="entry name" value="FBA_I"/>
</dbReference>
<dbReference type="InterPro" id="IPR013785">
    <property type="entry name" value="Aldolase_TIM"/>
</dbReference>
<accession>C7M248</accession>
<dbReference type="RefSeq" id="WP_015797651.1">
    <property type="nucleotide sequence ID" value="NC_013124.1"/>
</dbReference>
<dbReference type="EC" id="4.1.2.13" evidence="4"/>
<comment type="similarity">
    <text evidence="3">Belongs to the class I fructose-bisphosphate aldolase family.</text>
</comment>
<keyword evidence="6 9" id="KW-0456">Lyase</keyword>
<evidence type="ECO:0000256" key="5">
    <source>
        <dbReference type="ARBA" id="ARBA00023152"/>
    </source>
</evidence>
<evidence type="ECO:0000256" key="7">
    <source>
        <dbReference type="ARBA" id="ARBA00029799"/>
    </source>
</evidence>
<keyword evidence="10" id="KW-1185">Reference proteome</keyword>
<evidence type="ECO:0000256" key="8">
    <source>
        <dbReference type="ARBA" id="ARBA00072515"/>
    </source>
</evidence>
<dbReference type="NCBIfam" id="NF033379">
    <property type="entry name" value="FrucBisAld_I"/>
    <property type="match status" value="1"/>
</dbReference>
<dbReference type="eggNOG" id="COG3588">
    <property type="taxonomic scope" value="Bacteria"/>
</dbReference>
<dbReference type="HOGENOM" id="CLU_031243_0_0_11"/>
<proteinExistence type="inferred from homology"/>
<comment type="pathway">
    <text evidence="2">Carbohydrate degradation; glycolysis; D-glyceraldehyde 3-phosphate and glycerone phosphate from D-glucose: step 4/4.</text>
</comment>
<dbReference type="Proteomes" id="UP000000771">
    <property type="component" value="Chromosome"/>
</dbReference>
<organism evidence="9 10">
    <name type="scientific">Acidimicrobium ferrooxidans (strain DSM 10331 / JCM 15462 / NBRC 103882 / ICP)</name>
    <dbReference type="NCBI Taxonomy" id="525909"/>
    <lineage>
        <taxon>Bacteria</taxon>
        <taxon>Bacillati</taxon>
        <taxon>Actinomycetota</taxon>
        <taxon>Acidimicrobiia</taxon>
        <taxon>Acidimicrobiales</taxon>
        <taxon>Acidimicrobiaceae</taxon>
        <taxon>Acidimicrobium</taxon>
    </lineage>
</organism>
<name>C7M248_ACIFD</name>
<evidence type="ECO:0000256" key="6">
    <source>
        <dbReference type="ARBA" id="ARBA00023239"/>
    </source>
</evidence>
<evidence type="ECO:0000256" key="2">
    <source>
        <dbReference type="ARBA" id="ARBA00004714"/>
    </source>
</evidence>
<dbReference type="SUPFAM" id="SSF51569">
    <property type="entry name" value="Aldolase"/>
    <property type="match status" value="1"/>
</dbReference>
<sequence length="327" mass="34532">MDDIRTIAAAMVARPKGILAADESSPTLTKRFDALSIPSTPESRLAWREMLFSTPELSTWISGVILYDETFNQRTSDGSTIPEFLAARGMIPGIKVDTGAKPLAGSRGELVTEGLDGLGSRLATYHAKGARFAKWRAVISIGDGRPSSMCVAANAHALARYAKLCQENGIVPIVEPEVLMEGDHSIEVNAAVTRRVLSEVFAELRRFDVDFEGMVLKPSMVTPGVLGEPVSVDTVAQASVAVYRDSVPASVAGIALLSGGQADDVATAHLRAMNAGATLPWPITFSYGRALQDLPMRIWRGDAANAAAAQQSLATLAAANAAAAEGR</sequence>
<dbReference type="STRING" id="525909.Afer_0177"/>
<evidence type="ECO:0000256" key="4">
    <source>
        <dbReference type="ARBA" id="ARBA00013068"/>
    </source>
</evidence>
<evidence type="ECO:0000256" key="1">
    <source>
        <dbReference type="ARBA" id="ARBA00000441"/>
    </source>
</evidence>